<gene>
    <name evidence="3" type="ORF">CTB96_16370</name>
</gene>
<organism evidence="3 4">
    <name type="scientific">Cryobacterium arcticum</name>
    <dbReference type="NCBI Taxonomy" id="670052"/>
    <lineage>
        <taxon>Bacteria</taxon>
        <taxon>Bacillati</taxon>
        <taxon>Actinomycetota</taxon>
        <taxon>Actinomycetes</taxon>
        <taxon>Micrococcales</taxon>
        <taxon>Microbacteriaceae</taxon>
        <taxon>Cryobacterium</taxon>
    </lineage>
</organism>
<keyword evidence="4" id="KW-1185">Reference proteome</keyword>
<dbReference type="Gene3D" id="3.30.530.20">
    <property type="match status" value="1"/>
</dbReference>
<dbReference type="Pfam" id="PF08327">
    <property type="entry name" value="AHSA1"/>
    <property type="match status" value="1"/>
</dbReference>
<feature type="domain" description="Activator of Hsp90 ATPase homologue 1/2-like C-terminal" evidence="2">
    <location>
        <begin position="28"/>
        <end position="136"/>
    </location>
</feature>
<dbReference type="InterPro" id="IPR013538">
    <property type="entry name" value="ASHA1/2-like_C"/>
</dbReference>
<dbReference type="AlphaFoldDB" id="A0A317ZSV4"/>
<name>A0A317ZSV4_9MICO</name>
<accession>A0A317ZSV4</accession>
<dbReference type="CDD" id="cd07814">
    <property type="entry name" value="SRPBCC_CalC_Aha1-like"/>
    <property type="match status" value="1"/>
</dbReference>
<dbReference type="SUPFAM" id="SSF55961">
    <property type="entry name" value="Bet v1-like"/>
    <property type="match status" value="1"/>
</dbReference>
<proteinExistence type="inferred from homology"/>
<protein>
    <recommendedName>
        <fullName evidence="2">Activator of Hsp90 ATPase homologue 1/2-like C-terminal domain-containing protein</fullName>
    </recommendedName>
</protein>
<dbReference type="InterPro" id="IPR023393">
    <property type="entry name" value="START-like_dom_sf"/>
</dbReference>
<evidence type="ECO:0000256" key="1">
    <source>
        <dbReference type="ARBA" id="ARBA00006817"/>
    </source>
</evidence>
<dbReference type="EMBL" id="QHLY01000012">
    <property type="protein sequence ID" value="PXA68199.1"/>
    <property type="molecule type" value="Genomic_DNA"/>
</dbReference>
<reference evidence="3 4" key="1">
    <citation type="submission" date="2018-05" db="EMBL/GenBank/DDBJ databases">
        <title>Genetic diversity of glacier-inhabiting Cryobacterium bacteria in China and description of Cryobacterium mengkeensis sp. nov. and Arthrobacter glacialis sp. nov.</title>
        <authorList>
            <person name="Liu Q."/>
            <person name="Xin Y.-H."/>
        </authorList>
    </citation>
    <scope>NUCLEOTIDE SEQUENCE [LARGE SCALE GENOMIC DNA]</scope>
    <source>
        <strain evidence="3 4">SK-1</strain>
    </source>
</reference>
<comment type="caution">
    <text evidence="3">The sequence shown here is derived from an EMBL/GenBank/DDBJ whole genome shotgun (WGS) entry which is preliminary data.</text>
</comment>
<evidence type="ECO:0000313" key="3">
    <source>
        <dbReference type="EMBL" id="PXA68199.1"/>
    </source>
</evidence>
<dbReference type="OrthoDB" id="8117292at2"/>
<sequence length="143" mass="15530">MRGPWTRLAIGVSTVVVEIALPVSVIDTWALLTDDRGTWWPDLAFDTAVGAPLTEHWRDDAGNEGVASGWNVEVVPPRLLSFAWAAPGDAETHVHWEVRTANGGGSIVTVRESGLDKAATFEHRSGWTYHLNRLQVAATVSCT</sequence>
<evidence type="ECO:0000259" key="2">
    <source>
        <dbReference type="Pfam" id="PF08327"/>
    </source>
</evidence>
<dbReference type="Proteomes" id="UP000246722">
    <property type="component" value="Unassembled WGS sequence"/>
</dbReference>
<comment type="similarity">
    <text evidence="1">Belongs to the AHA1 family.</text>
</comment>
<evidence type="ECO:0000313" key="4">
    <source>
        <dbReference type="Proteomes" id="UP000246722"/>
    </source>
</evidence>